<gene>
    <name evidence="3" type="ORF">FB567DRAFT_545565</name>
</gene>
<accession>A0A8K0REN3</accession>
<dbReference type="InterPro" id="IPR014729">
    <property type="entry name" value="Rossmann-like_a/b/a_fold"/>
</dbReference>
<evidence type="ECO:0000259" key="2">
    <source>
        <dbReference type="Pfam" id="PF01467"/>
    </source>
</evidence>
<name>A0A8K0REN3_9PLEO</name>
<proteinExistence type="predicted"/>
<dbReference type="Proteomes" id="UP000813461">
    <property type="component" value="Unassembled WGS sequence"/>
</dbReference>
<reference evidence="3" key="1">
    <citation type="journal article" date="2021" name="Nat. Commun.">
        <title>Genetic determinants of endophytism in the Arabidopsis root mycobiome.</title>
        <authorList>
            <person name="Mesny F."/>
            <person name="Miyauchi S."/>
            <person name="Thiergart T."/>
            <person name="Pickel B."/>
            <person name="Atanasova L."/>
            <person name="Karlsson M."/>
            <person name="Huettel B."/>
            <person name="Barry K.W."/>
            <person name="Haridas S."/>
            <person name="Chen C."/>
            <person name="Bauer D."/>
            <person name="Andreopoulos W."/>
            <person name="Pangilinan J."/>
            <person name="LaButti K."/>
            <person name="Riley R."/>
            <person name="Lipzen A."/>
            <person name="Clum A."/>
            <person name="Drula E."/>
            <person name="Henrissat B."/>
            <person name="Kohler A."/>
            <person name="Grigoriev I.V."/>
            <person name="Martin F.M."/>
            <person name="Hacquard S."/>
        </authorList>
    </citation>
    <scope>NUCLEOTIDE SEQUENCE</scope>
    <source>
        <strain evidence="3">MPI-SDFR-AT-0120</strain>
    </source>
</reference>
<evidence type="ECO:0000256" key="1">
    <source>
        <dbReference type="SAM" id="MobiDB-lite"/>
    </source>
</evidence>
<dbReference type="GO" id="GO:0003824">
    <property type="term" value="F:catalytic activity"/>
    <property type="evidence" value="ECO:0007669"/>
    <property type="project" value="InterPro"/>
</dbReference>
<dbReference type="Gene3D" id="3.40.50.620">
    <property type="entry name" value="HUPs"/>
    <property type="match status" value="1"/>
</dbReference>
<dbReference type="Pfam" id="PF01467">
    <property type="entry name" value="CTP_transf_like"/>
    <property type="match status" value="1"/>
</dbReference>
<feature type="domain" description="Cytidyltransferase-like" evidence="2">
    <location>
        <begin position="176"/>
        <end position="202"/>
    </location>
</feature>
<dbReference type="SUPFAM" id="SSF52374">
    <property type="entry name" value="Nucleotidylyl transferase"/>
    <property type="match status" value="1"/>
</dbReference>
<evidence type="ECO:0000313" key="4">
    <source>
        <dbReference type="Proteomes" id="UP000813461"/>
    </source>
</evidence>
<dbReference type="InterPro" id="IPR004821">
    <property type="entry name" value="Cyt_trans-like"/>
</dbReference>
<keyword evidence="4" id="KW-1185">Reference proteome</keyword>
<sequence length="424" mass="47637">MLRAKPGDSPQDAQSLLVVGSPGLRCSDDSSISTWWRRWIWSSFSVIIVGYREKERSYAVNVGTKANQSSETQYSKSNKQLNPESTEDFQDTAKDLNTLHGLDPTGLVQRQSGHVSLEITPPTIGRVRFADLEDYILRAERTSIDVPLADRHTLFRRVKGVQPPRLRSDRNNIVLIYPGCFNPPHLGHLALLWHAFLCTDDKTVAAMFLPLGNGSLSQKASTVELGRSFKLSHKQRSKLLEDEILSRFSWVYPGPALDSAEFILRLQELAKVDGFRVSFPSLHGGDNFGVFNFEGSLGWGTGNIVSSNIGRPMSRRDNINNDFGPPHQLPTFEPWKRLSRAKPRSTRDTIWQAERKLFLGTDYVIFIPKGVHSGSGNQDPNSSTLIRRTFFSTGLEQDNFRSLAAKLVPNPDLPVKYINQTEED</sequence>
<dbReference type="OrthoDB" id="3800327at2759"/>
<protein>
    <recommendedName>
        <fullName evidence="2">Cytidyltransferase-like domain-containing protein</fullName>
    </recommendedName>
</protein>
<dbReference type="EMBL" id="JAGMVJ010000003">
    <property type="protein sequence ID" value="KAH7092414.1"/>
    <property type="molecule type" value="Genomic_DNA"/>
</dbReference>
<comment type="caution">
    <text evidence="3">The sequence shown here is derived from an EMBL/GenBank/DDBJ whole genome shotgun (WGS) entry which is preliminary data.</text>
</comment>
<organism evidence="3 4">
    <name type="scientific">Paraphoma chrysanthemicola</name>
    <dbReference type="NCBI Taxonomy" id="798071"/>
    <lineage>
        <taxon>Eukaryota</taxon>
        <taxon>Fungi</taxon>
        <taxon>Dikarya</taxon>
        <taxon>Ascomycota</taxon>
        <taxon>Pezizomycotina</taxon>
        <taxon>Dothideomycetes</taxon>
        <taxon>Pleosporomycetidae</taxon>
        <taxon>Pleosporales</taxon>
        <taxon>Pleosporineae</taxon>
        <taxon>Phaeosphaeriaceae</taxon>
        <taxon>Paraphoma</taxon>
    </lineage>
</organism>
<evidence type="ECO:0000313" key="3">
    <source>
        <dbReference type="EMBL" id="KAH7092414.1"/>
    </source>
</evidence>
<feature type="compositionally biased region" description="Polar residues" evidence="1">
    <location>
        <begin position="64"/>
        <end position="84"/>
    </location>
</feature>
<dbReference type="AlphaFoldDB" id="A0A8K0REN3"/>
<feature type="region of interest" description="Disordered" evidence="1">
    <location>
        <begin position="63"/>
        <end position="88"/>
    </location>
</feature>